<dbReference type="InterPro" id="IPR050372">
    <property type="entry name" value="Neurexin-related_CASP"/>
</dbReference>
<feature type="disulfide bond" evidence="10">
    <location>
        <begin position="127"/>
        <end position="136"/>
    </location>
</feature>
<keyword evidence="4" id="KW-0732">Signal</keyword>
<dbReference type="InParanoid" id="H2SKS6"/>
<dbReference type="Ensembl" id="ENSTRUT00000013071.3">
    <property type="protein sequence ID" value="ENSTRUP00000013010.3"/>
    <property type="gene ID" value="ENSTRUG00000005418.3"/>
</dbReference>
<dbReference type="SMART" id="SM01411">
    <property type="entry name" value="Ephrin_rec_like"/>
    <property type="match status" value="3"/>
</dbReference>
<evidence type="ECO:0000313" key="15">
    <source>
        <dbReference type="Proteomes" id="UP000005226"/>
    </source>
</evidence>
<keyword evidence="15" id="KW-1185">Reference proteome</keyword>
<keyword evidence="8" id="KW-0325">Glycoprotein</keyword>
<evidence type="ECO:0000256" key="8">
    <source>
        <dbReference type="ARBA" id="ARBA00023180"/>
    </source>
</evidence>
<organism evidence="14 15">
    <name type="scientific">Takifugu rubripes</name>
    <name type="common">Japanese pufferfish</name>
    <name type="synonym">Fugu rubripes</name>
    <dbReference type="NCBI Taxonomy" id="31033"/>
    <lineage>
        <taxon>Eukaryota</taxon>
        <taxon>Metazoa</taxon>
        <taxon>Chordata</taxon>
        <taxon>Craniata</taxon>
        <taxon>Vertebrata</taxon>
        <taxon>Euteleostomi</taxon>
        <taxon>Actinopterygii</taxon>
        <taxon>Neopterygii</taxon>
        <taxon>Teleostei</taxon>
        <taxon>Neoteleostei</taxon>
        <taxon>Acanthomorphata</taxon>
        <taxon>Eupercaria</taxon>
        <taxon>Tetraodontiformes</taxon>
        <taxon>Tetradontoidea</taxon>
        <taxon>Tetraodontidae</taxon>
        <taxon>Takifugu</taxon>
    </lineage>
</organism>
<evidence type="ECO:0000256" key="2">
    <source>
        <dbReference type="ARBA" id="ARBA00022525"/>
    </source>
</evidence>
<dbReference type="Pfam" id="PF06009">
    <property type="entry name" value="Laminin_II"/>
    <property type="match status" value="1"/>
</dbReference>
<dbReference type="GO" id="GO:0005576">
    <property type="term" value="C:extracellular region"/>
    <property type="evidence" value="ECO:0007669"/>
    <property type="project" value="UniProtKB-ARBA"/>
</dbReference>
<evidence type="ECO:0000256" key="5">
    <source>
        <dbReference type="ARBA" id="ARBA00022737"/>
    </source>
</evidence>
<reference evidence="14" key="2">
    <citation type="submission" date="2025-08" db="UniProtKB">
        <authorList>
            <consortium name="Ensembl"/>
        </authorList>
    </citation>
    <scope>IDENTIFICATION</scope>
</reference>
<dbReference type="GO" id="GO:0043256">
    <property type="term" value="C:laminin complex"/>
    <property type="evidence" value="ECO:0007669"/>
    <property type="project" value="UniProtKB-ARBA"/>
</dbReference>
<evidence type="ECO:0000259" key="12">
    <source>
        <dbReference type="PROSITE" id="PS50025"/>
    </source>
</evidence>
<dbReference type="InterPro" id="IPR002049">
    <property type="entry name" value="LE_dom"/>
</dbReference>
<keyword evidence="11" id="KW-0175">Coiled coil</keyword>
<dbReference type="InterPro" id="IPR056863">
    <property type="entry name" value="LMN_ATRN_NET-like_EGF"/>
</dbReference>
<dbReference type="AlphaFoldDB" id="H2SKS6"/>
<dbReference type="SMART" id="SM00282">
    <property type="entry name" value="LamG"/>
    <property type="match status" value="3"/>
</dbReference>
<dbReference type="Gene3D" id="2.10.25.10">
    <property type="entry name" value="Laminin"/>
    <property type="match status" value="3"/>
</dbReference>
<dbReference type="InterPro" id="IPR013320">
    <property type="entry name" value="ConA-like_dom_sf"/>
</dbReference>
<name>H2SKS6_TAKRU</name>
<proteinExistence type="predicted"/>
<dbReference type="OMA" id="DRNGQKD"/>
<dbReference type="SUPFAM" id="SSF49899">
    <property type="entry name" value="Concanavalin A-like lectins/glucanases"/>
    <property type="match status" value="3"/>
</dbReference>
<dbReference type="SUPFAM" id="SSF57196">
    <property type="entry name" value="EGF/Laminin"/>
    <property type="match status" value="1"/>
</dbReference>
<dbReference type="GeneTree" id="ENSGT00940000165424"/>
<dbReference type="eggNOG" id="KOG1836">
    <property type="taxonomic scope" value="Eukaryota"/>
</dbReference>
<dbReference type="Pfam" id="PF24973">
    <property type="entry name" value="EGF_LMN_ATRN"/>
    <property type="match status" value="1"/>
</dbReference>
<dbReference type="eggNOG" id="KOG3509">
    <property type="taxonomic scope" value="Eukaryota"/>
</dbReference>
<protein>
    <submittedName>
        <fullName evidence="14">Laminin, alpha 4</fullName>
    </submittedName>
</protein>
<feature type="disulfide bond" evidence="10">
    <location>
        <begin position="139"/>
        <end position="153"/>
    </location>
</feature>
<dbReference type="PANTHER" id="PTHR15036:SF47">
    <property type="entry name" value="LAMININ SUBUNIT ALPHA-4"/>
    <property type="match status" value="1"/>
</dbReference>
<feature type="domain" description="Laminin G" evidence="12">
    <location>
        <begin position="657"/>
        <end position="832"/>
    </location>
</feature>
<accession>H2SKS6</accession>
<dbReference type="CDD" id="cd00110">
    <property type="entry name" value="LamG"/>
    <property type="match status" value="3"/>
</dbReference>
<dbReference type="PROSITE" id="PS50027">
    <property type="entry name" value="EGF_LAM_2"/>
    <property type="match status" value="1"/>
</dbReference>
<dbReference type="InterPro" id="IPR001791">
    <property type="entry name" value="Laminin_G"/>
</dbReference>
<evidence type="ECO:0000256" key="1">
    <source>
        <dbReference type="ARBA" id="ARBA00004302"/>
    </source>
</evidence>
<feature type="domain" description="Laminin G" evidence="12">
    <location>
        <begin position="446"/>
        <end position="643"/>
    </location>
</feature>
<keyword evidence="3" id="KW-0272">Extracellular matrix</keyword>
<dbReference type="InterPro" id="IPR010307">
    <property type="entry name" value="Laminin_dom_II"/>
</dbReference>
<dbReference type="PROSITE" id="PS01248">
    <property type="entry name" value="EGF_LAM_1"/>
    <property type="match status" value="1"/>
</dbReference>
<keyword evidence="2" id="KW-0964">Secreted</keyword>
<dbReference type="FunFam" id="2.10.25.10:FF:000051">
    <property type="entry name" value="Laminin subunit alpha 4"/>
    <property type="match status" value="1"/>
</dbReference>
<dbReference type="InterPro" id="IPR000742">
    <property type="entry name" value="EGF"/>
</dbReference>
<dbReference type="Pfam" id="PF00053">
    <property type="entry name" value="EGF_laminin"/>
    <property type="match status" value="2"/>
</dbReference>
<dbReference type="Proteomes" id="UP000005226">
    <property type="component" value="Chromosome 16"/>
</dbReference>
<feature type="coiled-coil region" evidence="11">
    <location>
        <begin position="297"/>
        <end position="324"/>
    </location>
</feature>
<dbReference type="GO" id="GO:0007155">
    <property type="term" value="P:cell adhesion"/>
    <property type="evidence" value="ECO:0007669"/>
    <property type="project" value="InterPro"/>
</dbReference>
<evidence type="ECO:0000256" key="3">
    <source>
        <dbReference type="ARBA" id="ARBA00022530"/>
    </source>
</evidence>
<comment type="subcellular location">
    <subcellularLocation>
        <location evidence="1">Secreted</location>
        <location evidence="1">Extracellular space</location>
        <location evidence="1">Extracellular matrix</location>
        <location evidence="1">Basement membrane</location>
    </subcellularLocation>
</comment>
<evidence type="ECO:0000256" key="10">
    <source>
        <dbReference type="PROSITE-ProRule" id="PRU00460"/>
    </source>
</evidence>
<feature type="domain" description="Laminin EGF-like" evidence="13">
    <location>
        <begin position="102"/>
        <end position="155"/>
    </location>
</feature>
<dbReference type="Gene3D" id="2.60.120.200">
    <property type="match status" value="3"/>
</dbReference>
<dbReference type="PROSITE" id="PS50025">
    <property type="entry name" value="LAM_G_DOMAIN"/>
    <property type="match status" value="3"/>
</dbReference>
<evidence type="ECO:0000313" key="14">
    <source>
        <dbReference type="Ensembl" id="ENSTRUP00000013010.3"/>
    </source>
</evidence>
<dbReference type="FunFam" id="2.10.25.10:FF:000033">
    <property type="entry name" value="Laminin subunit alpha 2"/>
    <property type="match status" value="1"/>
</dbReference>
<comment type="caution">
    <text evidence="10">Lacks conserved residue(s) required for the propagation of feature annotation.</text>
</comment>
<dbReference type="PANTHER" id="PTHR15036">
    <property type="entry name" value="PIKACHURIN-LIKE PROTEIN"/>
    <property type="match status" value="1"/>
</dbReference>
<sequence length="1049" mass="116750">RSLEGEGHENPRDNCRDHSTGNYCERCEDGYMLTPSLLGRHSCRPCACPLSVVSNNFAVYCDRGEDILRCKCQNGYAGHFCERCAPGYYGNPMTIGSSCKRCDCNGNSDPNLIVNECHNVTGHCQHCWGNTAGAKCEQCAPGFYGDAIIAKNCQECDCESGHCDMQTGECLLEAATVNLCCDECIWHLIGDLKQSNKTLDQLKVAVLNISTGAAANDKLKYYNYTTHRLQVLCFLSQQYRGKSSNLQVRGFVHILSNIFLYLSDLQNVSEYHAAIDGATLKLAEKSERLSLADRELVQRADDHAENLERQANELEEDLKESDANGFVQRAISAANVYNNIVKYIDDANITSLTTFTMSEGAEEVGLTTLKAMIVLTNHSQPLLCFRPLLRSAFCSVENLNVLVPELLDKLRVVEEKKPANNVSSNILRIRELISQARSVAKKVQVSMKFNGQSSVQVHPPSNLEELKPMTSISLFMRVDPDKDPIEDRFILYLGDRNGQKDYMGLAIKNDNLVFVYNLKGEDVEIPLSSKPVSQWPAVFNYIKLERLGRHGKVFLTIPSQSSTDEQKFIQKGEAPGTDSLFDLDPEDVVFFVGGVPPDIKLPPPLSLAPFVGCVELSSFNTDIISLYNFKETHKMDMATSTPCPRYKLAFSRTRITSYLFDGSGFGLISDIGKRGKFGVVIRFDIAVRTVANNGILFYMLNGDKYFLLELKNGFLRVMYDFGFTNGSQLLENNASKLQINDAHYHEVSVIYHQSKKVILLVDKSHVKSMENPKTTLPFSDIYIGGAPSSILKSRAELAGAIGLKGCVKGFQFQKKDFNLLEQPGTIGISSGCPEESFMSRKAVFSGNGYLGSTAKISPFNNFEGGLNFRTMQPSGLLFYHNEGADEFIISLENGAVVLNCRGTRVKSHKKQYNDGKAHFLVASVSGQKYSLLVDDKDKQEKKSPSSAARSPSGPAVKSFYYGGSPSSSLKNFTGCISDAYINRQDRDIEPEDFQRYTENVHTSLQVLDHAIPNVFHCAEFYCMFFFSFTMTHKKIINTTNLEWLHLCSG</sequence>
<reference evidence="14" key="3">
    <citation type="submission" date="2025-09" db="UniProtKB">
        <authorList>
            <consortium name="Ensembl"/>
        </authorList>
    </citation>
    <scope>IDENTIFICATION</scope>
</reference>
<keyword evidence="6" id="KW-0084">Basement membrane</keyword>
<dbReference type="Pfam" id="PF02210">
    <property type="entry name" value="Laminin_G_2"/>
    <property type="match status" value="3"/>
</dbReference>
<evidence type="ECO:0000256" key="11">
    <source>
        <dbReference type="SAM" id="Coils"/>
    </source>
</evidence>
<dbReference type="SMART" id="SM00181">
    <property type="entry name" value="EGF"/>
    <property type="match status" value="2"/>
</dbReference>
<evidence type="ECO:0000259" key="13">
    <source>
        <dbReference type="PROSITE" id="PS50027"/>
    </source>
</evidence>
<evidence type="ECO:0000256" key="4">
    <source>
        <dbReference type="ARBA" id="ARBA00022729"/>
    </source>
</evidence>
<dbReference type="CDD" id="cd00055">
    <property type="entry name" value="EGF_Lam"/>
    <property type="match status" value="2"/>
</dbReference>
<keyword evidence="5" id="KW-0677">Repeat</keyword>
<evidence type="ECO:0000256" key="6">
    <source>
        <dbReference type="ARBA" id="ARBA00022869"/>
    </source>
</evidence>
<evidence type="ECO:0000256" key="9">
    <source>
        <dbReference type="ARBA" id="ARBA00023292"/>
    </source>
</evidence>
<reference evidence="14 15" key="1">
    <citation type="journal article" date="2011" name="Genome Biol. Evol.">
        <title>Integration of the genetic map and genome assembly of fugu facilitates insights into distinct features of genome evolution in teleosts and mammals.</title>
        <authorList>
            <person name="Kai W."/>
            <person name="Kikuchi K."/>
            <person name="Tohari S."/>
            <person name="Chew A.K."/>
            <person name="Tay A."/>
            <person name="Fujiwara A."/>
            <person name="Hosoya S."/>
            <person name="Suetake H."/>
            <person name="Naruse K."/>
            <person name="Brenner S."/>
            <person name="Suzuki Y."/>
            <person name="Venkatesh B."/>
        </authorList>
    </citation>
    <scope>NUCLEOTIDE SEQUENCE [LARGE SCALE GENOMIC DNA]</scope>
</reference>
<dbReference type="SMART" id="SM00180">
    <property type="entry name" value="EGF_Lam"/>
    <property type="match status" value="2"/>
</dbReference>
<keyword evidence="9 10" id="KW-0424">Laminin EGF-like domain</keyword>
<evidence type="ECO:0000256" key="7">
    <source>
        <dbReference type="ARBA" id="ARBA00023157"/>
    </source>
</evidence>
<keyword evidence="7 10" id="KW-1015">Disulfide bond</keyword>
<feature type="domain" description="Laminin G" evidence="12">
    <location>
        <begin position="839"/>
        <end position="1017"/>
    </location>
</feature>